<protein>
    <submittedName>
        <fullName evidence="5">AAA ATPase</fullName>
    </submittedName>
</protein>
<dbReference type="GO" id="GO:0005524">
    <property type="term" value="F:ATP binding"/>
    <property type="evidence" value="ECO:0007669"/>
    <property type="project" value="UniProtKB-KW"/>
</dbReference>
<dbReference type="Proteomes" id="UP000011688">
    <property type="component" value="Unassembled WGS sequence"/>
</dbReference>
<keyword evidence="3" id="KW-0067">ATP-binding</keyword>
<dbReference type="STRING" id="1227497.C491_13202"/>
<proteinExistence type="predicted"/>
<evidence type="ECO:0000313" key="6">
    <source>
        <dbReference type="Proteomes" id="UP000011688"/>
    </source>
</evidence>
<dbReference type="AlphaFoldDB" id="L9X7C0"/>
<keyword evidence="6" id="KW-1185">Reference proteome</keyword>
<dbReference type="Pfam" id="PF22703">
    <property type="entry name" value="Cdc6_lid"/>
    <property type="match status" value="1"/>
</dbReference>
<dbReference type="GO" id="GO:0006260">
    <property type="term" value="P:DNA replication"/>
    <property type="evidence" value="ECO:0007669"/>
    <property type="project" value="UniProtKB-KW"/>
</dbReference>
<dbReference type="Gene3D" id="1.10.8.60">
    <property type="match status" value="1"/>
</dbReference>
<evidence type="ECO:0000256" key="3">
    <source>
        <dbReference type="ARBA" id="ARBA00022840"/>
    </source>
</evidence>
<gene>
    <name evidence="5" type="ORF">C491_13202</name>
</gene>
<dbReference type="InterPro" id="IPR055237">
    <property type="entry name" value="Cdc6_lid"/>
</dbReference>
<keyword evidence="2" id="KW-0547">Nucleotide-binding</keyword>
<dbReference type="SUPFAM" id="SSF52540">
    <property type="entry name" value="P-loop containing nucleoside triphosphate hydrolases"/>
    <property type="match status" value="1"/>
</dbReference>
<keyword evidence="1" id="KW-0235">DNA replication</keyword>
<reference evidence="5 6" key="1">
    <citation type="journal article" date="2014" name="PLoS Genet.">
        <title>Phylogenetically driven sequencing of extremely halophilic archaea reveals strategies for static and dynamic osmo-response.</title>
        <authorList>
            <person name="Becker E.A."/>
            <person name="Seitzer P.M."/>
            <person name="Tritt A."/>
            <person name="Larsen D."/>
            <person name="Krusor M."/>
            <person name="Yao A.I."/>
            <person name="Wu D."/>
            <person name="Madern D."/>
            <person name="Eisen J.A."/>
            <person name="Darling A.E."/>
            <person name="Facciotti M.T."/>
        </authorList>
    </citation>
    <scope>NUCLEOTIDE SEQUENCE [LARGE SCALE GENOMIC DNA]</scope>
    <source>
        <strain evidence="5 6">DSM 10524</strain>
    </source>
</reference>
<evidence type="ECO:0000313" key="5">
    <source>
        <dbReference type="EMBL" id="ELY56498.1"/>
    </source>
</evidence>
<dbReference type="EMBL" id="AOIB01000027">
    <property type="protein sequence ID" value="ELY56498.1"/>
    <property type="molecule type" value="Genomic_DNA"/>
</dbReference>
<sequence>MGKTLLARNAVNHLETQTDITRVFVDSLGKTTGDVLRCVLEELPEGSNDVAQTVPATDVCRQLRDAITGETIVVLDEGEDLPQTNAISELLAIENVTVVAIVHDATDWLSRLDVTDGHRLDQGHLKLDRYGVDELADILERRAQQGLHGDPVRREQLEAIADEVAGVAREGIQSLRAAAELAHERGHHRIRDRDVADSYERAKRRIRRLNLQSLPYHHQVLYAIIYEAGEITGKELHDRYEASADVVYSGSPVQPLGKRARRGKLPKLQAYDLINYDGPTRDRLYWVVDEEIDPVARVGTEVLSSK</sequence>
<feature type="domain" description="Cdc6 AAA+ ATPase-type lid" evidence="4">
    <location>
        <begin position="137"/>
        <end position="198"/>
    </location>
</feature>
<dbReference type="Gene3D" id="3.40.50.300">
    <property type="entry name" value="P-loop containing nucleotide triphosphate hydrolases"/>
    <property type="match status" value="1"/>
</dbReference>
<accession>L9X7C0</accession>
<dbReference type="eggNOG" id="arCOG00467">
    <property type="taxonomic scope" value="Archaea"/>
</dbReference>
<evidence type="ECO:0000259" key="4">
    <source>
        <dbReference type="Pfam" id="PF22703"/>
    </source>
</evidence>
<dbReference type="InterPro" id="IPR027417">
    <property type="entry name" value="P-loop_NTPase"/>
</dbReference>
<comment type="caution">
    <text evidence="5">The sequence shown here is derived from an EMBL/GenBank/DDBJ whole genome shotgun (WGS) entry which is preliminary data.</text>
</comment>
<evidence type="ECO:0000256" key="1">
    <source>
        <dbReference type="ARBA" id="ARBA00022705"/>
    </source>
</evidence>
<dbReference type="PATRIC" id="fig|1227497.3.peg.2726"/>
<evidence type="ECO:0000256" key="2">
    <source>
        <dbReference type="ARBA" id="ARBA00022741"/>
    </source>
</evidence>
<organism evidence="5 6">
    <name type="scientific">Natronococcus amylolyticus DSM 10524</name>
    <dbReference type="NCBI Taxonomy" id="1227497"/>
    <lineage>
        <taxon>Archaea</taxon>
        <taxon>Methanobacteriati</taxon>
        <taxon>Methanobacteriota</taxon>
        <taxon>Stenosarchaea group</taxon>
        <taxon>Halobacteria</taxon>
        <taxon>Halobacteriales</taxon>
        <taxon>Natrialbaceae</taxon>
        <taxon>Natronococcus</taxon>
    </lineage>
</organism>
<name>L9X7C0_9EURY</name>